<comment type="caution">
    <text evidence="1">The sequence shown here is derived from an EMBL/GenBank/DDBJ whole genome shotgun (WGS) entry which is preliminary data.</text>
</comment>
<keyword evidence="2" id="KW-1185">Reference proteome</keyword>
<organism evidence="1 2">
    <name type="scientific">Sphingobacterium kitahiroshimense</name>
    <dbReference type="NCBI Taxonomy" id="470446"/>
    <lineage>
        <taxon>Bacteria</taxon>
        <taxon>Pseudomonadati</taxon>
        <taxon>Bacteroidota</taxon>
        <taxon>Sphingobacteriia</taxon>
        <taxon>Sphingobacteriales</taxon>
        <taxon>Sphingobacteriaceae</taxon>
        <taxon>Sphingobacterium</taxon>
    </lineage>
</organism>
<name>A0ABV0BNH2_9SPHI</name>
<evidence type="ECO:0000313" key="2">
    <source>
        <dbReference type="Proteomes" id="UP001409291"/>
    </source>
</evidence>
<sequence>MKKLILKKVIKLGLYFFSVLHISCSKDMLNNNIAISSLSNSNILDTSSTMSGLSDTSQYSHNSALSRKGFVELIDQIQKTDHTRKYVFDNIYETSKLSLANQTWPTDRTLIFKDLLIESLRFFLFQKDVEANLYLTDVKIKLLRLSGSFVKSDEYIFMTNTPSHGKDFDMLTAYSIIRPYIDIDSQTKIDNWLIKKAAFHNKEKIRNNNWDIIKYALDLHTNLIMNDQIKINANIKMIETYLQNQTRFDGVGVDLYDRDAFAYHIYNLRFISECFKLICINQQSNEKVDELFNKESNAFKSFKTVYGGTLIDQLKLLDNALLGNVKHLEFLRTEWEQDMSKIGLFKGSGAATYMFDVLSYTAKDYVKNIEDKMQSNLNKPSIIRFINKFGATSFSDKRKEKEAGIIVYKIDRVNKYFVPTKEVFLSPGKYTAEDLKNVGLVYMALGEFKSNIGGFAIPSNKYNVTIYDKSDFTGNFKSVSSFDHFFIYFPNNKYVTSADKERISKWDKKTLSIVIDKIE</sequence>
<gene>
    <name evidence="1" type="ORF">ABE541_03740</name>
</gene>
<dbReference type="Proteomes" id="UP001409291">
    <property type="component" value="Unassembled WGS sequence"/>
</dbReference>
<reference evidence="1 2" key="1">
    <citation type="submission" date="2024-04" db="EMBL/GenBank/DDBJ databases">
        <title>WGS of bacteria from Torrens River.</title>
        <authorList>
            <person name="Wyrsch E.R."/>
            <person name="Drigo B."/>
        </authorList>
    </citation>
    <scope>NUCLEOTIDE SEQUENCE [LARGE SCALE GENOMIC DNA]</scope>
    <source>
        <strain evidence="1 2">TWI391</strain>
    </source>
</reference>
<evidence type="ECO:0008006" key="3">
    <source>
        <dbReference type="Google" id="ProtNLM"/>
    </source>
</evidence>
<protein>
    <recommendedName>
        <fullName evidence="3">Lipoprotein</fullName>
    </recommendedName>
</protein>
<dbReference type="RefSeq" id="WP_346580646.1">
    <property type="nucleotide sequence ID" value="NZ_JBDJLH010000001.1"/>
</dbReference>
<evidence type="ECO:0000313" key="1">
    <source>
        <dbReference type="EMBL" id="MEN5376365.1"/>
    </source>
</evidence>
<accession>A0ABV0BNH2</accession>
<dbReference type="EMBL" id="JBDJNQ010000001">
    <property type="protein sequence ID" value="MEN5376365.1"/>
    <property type="molecule type" value="Genomic_DNA"/>
</dbReference>
<proteinExistence type="predicted"/>